<evidence type="ECO:0000256" key="5">
    <source>
        <dbReference type="ARBA" id="ARBA00022833"/>
    </source>
</evidence>
<organism evidence="12 13">
    <name type="scientific">Hydra vulgaris</name>
    <name type="common">Hydra</name>
    <name type="synonym">Hydra attenuata</name>
    <dbReference type="NCBI Taxonomy" id="6087"/>
    <lineage>
        <taxon>Eukaryota</taxon>
        <taxon>Metazoa</taxon>
        <taxon>Cnidaria</taxon>
        <taxon>Hydrozoa</taxon>
        <taxon>Hydroidolina</taxon>
        <taxon>Anthoathecata</taxon>
        <taxon>Aplanulata</taxon>
        <taxon>Hydridae</taxon>
        <taxon>Hydra</taxon>
    </lineage>
</organism>
<comment type="function">
    <text evidence="1">Metalloprotease.</text>
</comment>
<keyword evidence="3 8" id="KW-0479">Metal-binding</keyword>
<dbReference type="SUPFAM" id="SSF55486">
    <property type="entry name" value="Metalloproteases ('zincins'), catalytic domain"/>
    <property type="match status" value="1"/>
</dbReference>
<evidence type="ECO:0000313" key="12">
    <source>
        <dbReference type="Proteomes" id="UP001652625"/>
    </source>
</evidence>
<keyword evidence="9" id="KW-0732">Signal</keyword>
<dbReference type="InterPro" id="IPR003582">
    <property type="entry name" value="ShKT_dom"/>
</dbReference>
<evidence type="ECO:0000259" key="10">
    <source>
        <dbReference type="PROSITE" id="PS51670"/>
    </source>
</evidence>
<keyword evidence="2 8" id="KW-0645">Protease</keyword>
<evidence type="ECO:0000313" key="13">
    <source>
        <dbReference type="RefSeq" id="XP_065674733.1"/>
    </source>
</evidence>
<dbReference type="InterPro" id="IPR024079">
    <property type="entry name" value="MetalloPept_cat_dom_sf"/>
</dbReference>
<evidence type="ECO:0000256" key="7">
    <source>
        <dbReference type="PROSITE-ProRule" id="PRU01005"/>
    </source>
</evidence>
<comment type="cofactor">
    <cofactor evidence="8 9">
        <name>Zn(2+)</name>
        <dbReference type="ChEBI" id="CHEBI:29105"/>
    </cofactor>
    <text evidence="8 9">Binds 1 zinc ion per subunit.</text>
</comment>
<dbReference type="Proteomes" id="UP001652625">
    <property type="component" value="Chromosome 15"/>
</dbReference>
<dbReference type="CDD" id="cd04280">
    <property type="entry name" value="ZnMc_astacin_like"/>
    <property type="match status" value="1"/>
</dbReference>
<evidence type="ECO:0000256" key="3">
    <source>
        <dbReference type="ARBA" id="ARBA00022723"/>
    </source>
</evidence>
<feature type="signal peptide" evidence="9">
    <location>
        <begin position="1"/>
        <end position="17"/>
    </location>
</feature>
<dbReference type="EC" id="3.4.24.-" evidence="9"/>
<feature type="domain" description="Peptidase M12A" evidence="11">
    <location>
        <begin position="44"/>
        <end position="245"/>
    </location>
</feature>
<dbReference type="PRINTS" id="PR00480">
    <property type="entry name" value="ASTACIN"/>
</dbReference>
<keyword evidence="5 8" id="KW-0862">Zinc</keyword>
<protein>
    <recommendedName>
        <fullName evidence="9">Metalloendopeptidase</fullName>
        <ecNumber evidence="9">3.4.24.-</ecNumber>
    </recommendedName>
</protein>
<dbReference type="RefSeq" id="XP_065674733.1">
    <property type="nucleotide sequence ID" value="XM_065818661.1"/>
</dbReference>
<feature type="binding site" evidence="8">
    <location>
        <position position="138"/>
    </location>
    <ligand>
        <name>Zn(2+)</name>
        <dbReference type="ChEBI" id="CHEBI:29105"/>
        <note>catalytic</note>
    </ligand>
</feature>
<dbReference type="PROSITE" id="PS51864">
    <property type="entry name" value="ASTACIN"/>
    <property type="match status" value="1"/>
</dbReference>
<proteinExistence type="predicted"/>
<keyword evidence="12" id="KW-1185">Reference proteome</keyword>
<reference evidence="13" key="1">
    <citation type="submission" date="2025-08" db="UniProtKB">
        <authorList>
            <consortium name="RefSeq"/>
        </authorList>
    </citation>
    <scope>IDENTIFICATION</scope>
</reference>
<feature type="active site" evidence="8">
    <location>
        <position position="139"/>
    </location>
</feature>
<dbReference type="PROSITE" id="PS51670">
    <property type="entry name" value="SHKT"/>
    <property type="match status" value="1"/>
</dbReference>
<evidence type="ECO:0000256" key="2">
    <source>
        <dbReference type="ARBA" id="ARBA00022670"/>
    </source>
</evidence>
<dbReference type="PANTHER" id="PTHR10127">
    <property type="entry name" value="DISCOIDIN, CUB, EGF, LAMININ , AND ZINC METALLOPROTEASE DOMAIN CONTAINING"/>
    <property type="match status" value="1"/>
</dbReference>
<dbReference type="InterPro" id="IPR034035">
    <property type="entry name" value="Astacin-like_dom"/>
</dbReference>
<comment type="caution">
    <text evidence="7">Lacks conserved residue(s) required for the propagation of feature annotation.</text>
</comment>
<sequence>MLQFLLLATVFLRTTEAWNKDMENPKLYQGDIQLTPQEEERLKNKMSPFGSIKDKRWTNKIIPFVIDNTLNQTTRKAINDAIADYHTYTCLRFVPRINQPNYIRFTDGNGCSSPVGMSGGVNVVTLGKGCGDKGTALHEIGHSVGLHHEQSRPDRGRYVNINLNNLDPKYNAAFNFDISREIDSLNTEYDLRSMMHYSSEAFAKPGMKTITTVDPKNMKYIETYNQIIGFSVVDVQQIRLMYSCPAGGPIPNNCIDKDNTADCVGWEKAGYCNTNKPYMYFKCRKTCNVC</sequence>
<dbReference type="InterPro" id="IPR006026">
    <property type="entry name" value="Peptidase_Metallo"/>
</dbReference>
<dbReference type="Gene3D" id="1.10.10.1940">
    <property type="match status" value="1"/>
</dbReference>
<feature type="binding site" evidence="8">
    <location>
        <position position="148"/>
    </location>
    <ligand>
        <name>Zn(2+)</name>
        <dbReference type="ChEBI" id="CHEBI:29105"/>
        <note>catalytic</note>
    </ligand>
</feature>
<gene>
    <name evidence="13" type="primary">LOC136071969</name>
</gene>
<dbReference type="GeneID" id="136071969"/>
<feature type="chain" id="PRO_5044976449" description="Metalloendopeptidase" evidence="9">
    <location>
        <begin position="18"/>
        <end position="290"/>
    </location>
</feature>
<evidence type="ECO:0000256" key="6">
    <source>
        <dbReference type="ARBA" id="ARBA00023049"/>
    </source>
</evidence>
<dbReference type="SMART" id="SM00235">
    <property type="entry name" value="ZnMc"/>
    <property type="match status" value="1"/>
</dbReference>
<feature type="domain" description="ShKT" evidence="10">
    <location>
        <begin position="254"/>
        <end position="290"/>
    </location>
</feature>
<dbReference type="PANTHER" id="PTHR10127:SF780">
    <property type="entry name" value="METALLOENDOPEPTIDASE"/>
    <property type="match status" value="1"/>
</dbReference>
<keyword evidence="6 8" id="KW-0482">Metalloprotease</keyword>
<evidence type="ECO:0000256" key="9">
    <source>
        <dbReference type="RuleBase" id="RU361183"/>
    </source>
</evidence>
<evidence type="ECO:0000259" key="11">
    <source>
        <dbReference type="PROSITE" id="PS51864"/>
    </source>
</evidence>
<evidence type="ECO:0000256" key="1">
    <source>
        <dbReference type="ARBA" id="ARBA00002657"/>
    </source>
</evidence>
<dbReference type="Pfam" id="PF01549">
    <property type="entry name" value="ShK"/>
    <property type="match status" value="1"/>
</dbReference>
<name>A0ABM4DJN5_HYDVU</name>
<dbReference type="InterPro" id="IPR001506">
    <property type="entry name" value="Peptidase_M12A"/>
</dbReference>
<feature type="binding site" evidence="8">
    <location>
        <position position="142"/>
    </location>
    <ligand>
        <name>Zn(2+)</name>
        <dbReference type="ChEBI" id="CHEBI:29105"/>
        <note>catalytic</note>
    </ligand>
</feature>
<evidence type="ECO:0000256" key="4">
    <source>
        <dbReference type="ARBA" id="ARBA00022801"/>
    </source>
</evidence>
<keyword evidence="4 8" id="KW-0378">Hydrolase</keyword>
<dbReference type="Pfam" id="PF01400">
    <property type="entry name" value="Astacin"/>
    <property type="match status" value="1"/>
</dbReference>
<dbReference type="Gene3D" id="3.40.390.10">
    <property type="entry name" value="Collagenase (Catalytic Domain)"/>
    <property type="match status" value="1"/>
</dbReference>
<accession>A0ABM4DJN5</accession>
<evidence type="ECO:0000256" key="8">
    <source>
        <dbReference type="PROSITE-ProRule" id="PRU01211"/>
    </source>
</evidence>